<feature type="transmembrane region" description="Helical" evidence="2">
    <location>
        <begin position="26"/>
        <end position="53"/>
    </location>
</feature>
<dbReference type="HOGENOM" id="CLU_136788_0_1_5"/>
<evidence type="ECO:0008006" key="5">
    <source>
        <dbReference type="Google" id="ProtNLM"/>
    </source>
</evidence>
<reference evidence="3" key="1">
    <citation type="submission" date="2010-12" db="EMBL/GenBank/DDBJ databases">
        <title>Complete sequence of Rhodopseudomonas palustris DX-1.</title>
        <authorList>
            <consortium name="US DOE Joint Genome Institute"/>
            <person name="Lucas S."/>
            <person name="Copeland A."/>
            <person name="Lapidus A."/>
            <person name="Cheng J.-F."/>
            <person name="Goodwin L."/>
            <person name="Pitluck S."/>
            <person name="Misra M."/>
            <person name="Chertkov O."/>
            <person name="Detter J.C."/>
            <person name="Han C."/>
            <person name="Tapia R."/>
            <person name="Land M."/>
            <person name="Hauser L."/>
            <person name="Kyrpides N."/>
            <person name="Ivanova N."/>
            <person name="Ovchinnikova G."/>
            <person name="Logan B."/>
            <person name="Oda Y."/>
            <person name="Harwood C."/>
            <person name="Woyke T."/>
        </authorList>
    </citation>
    <scope>NUCLEOTIDE SEQUENCE [LARGE SCALE GENOMIC DNA]</scope>
    <source>
        <strain evidence="3">DX-1</strain>
    </source>
</reference>
<dbReference type="Proteomes" id="UP000001402">
    <property type="component" value="Chromosome"/>
</dbReference>
<keyword evidence="2" id="KW-0812">Transmembrane</keyword>
<keyword evidence="2" id="KW-0472">Membrane</keyword>
<dbReference type="eggNOG" id="COG0762">
    <property type="taxonomic scope" value="Bacteria"/>
</dbReference>
<evidence type="ECO:0000256" key="1">
    <source>
        <dbReference type="ARBA" id="ARBA00010894"/>
    </source>
</evidence>
<dbReference type="EMBL" id="CP002418">
    <property type="protein sequence ID" value="ADU41896.1"/>
    <property type="molecule type" value="Genomic_DNA"/>
</dbReference>
<sequence length="119" mass="13569">MDGGEPIFTAQPFRDRNREFSPAMRAILDIVLIILDLYIWLLIASAILSWLIAFNVVNTRNQFVGAVSDFLYRITEPLLAPIRNLLPSLGGLDISPIILILLIMFLQRVITYYIYPAVF</sequence>
<dbReference type="PANTHER" id="PTHR33219:SF14">
    <property type="entry name" value="PROTEIN COFACTOR ASSEMBLY OF COMPLEX C SUBUNIT B CCB3, CHLOROPLASTIC-RELATED"/>
    <property type="match status" value="1"/>
</dbReference>
<evidence type="ECO:0000256" key="2">
    <source>
        <dbReference type="SAM" id="Phobius"/>
    </source>
</evidence>
<organism evidence="3 4">
    <name type="scientific">Rhodopseudomonas palustris (strain DX-1)</name>
    <dbReference type="NCBI Taxonomy" id="652103"/>
    <lineage>
        <taxon>Bacteria</taxon>
        <taxon>Pseudomonadati</taxon>
        <taxon>Pseudomonadota</taxon>
        <taxon>Alphaproteobacteria</taxon>
        <taxon>Hyphomicrobiales</taxon>
        <taxon>Nitrobacteraceae</taxon>
        <taxon>Rhodopseudomonas</taxon>
    </lineage>
</organism>
<evidence type="ECO:0000313" key="3">
    <source>
        <dbReference type="EMBL" id="ADU41896.1"/>
    </source>
</evidence>
<protein>
    <recommendedName>
        <fullName evidence="5">YggT family protein</fullName>
    </recommendedName>
</protein>
<dbReference type="AlphaFoldDB" id="E6VHC4"/>
<dbReference type="Pfam" id="PF02325">
    <property type="entry name" value="CCB3_YggT"/>
    <property type="match status" value="1"/>
</dbReference>
<dbReference type="InterPro" id="IPR003425">
    <property type="entry name" value="CCB3/YggT"/>
</dbReference>
<keyword evidence="2" id="KW-1133">Transmembrane helix</keyword>
<dbReference type="PANTHER" id="PTHR33219">
    <property type="entry name" value="YLMG HOMOLOG PROTEIN 2, CHLOROPLASTIC"/>
    <property type="match status" value="1"/>
</dbReference>
<dbReference type="STRING" id="652103.Rpdx1_0253"/>
<dbReference type="KEGG" id="rpx:Rpdx1_0253"/>
<name>E6VHC4_RHOPX</name>
<proteinExistence type="inferred from homology"/>
<feature type="transmembrane region" description="Helical" evidence="2">
    <location>
        <begin position="94"/>
        <end position="115"/>
    </location>
</feature>
<accession>E6VHC4</accession>
<evidence type="ECO:0000313" key="4">
    <source>
        <dbReference type="Proteomes" id="UP000001402"/>
    </source>
</evidence>
<dbReference type="GO" id="GO:0016020">
    <property type="term" value="C:membrane"/>
    <property type="evidence" value="ECO:0007669"/>
    <property type="project" value="InterPro"/>
</dbReference>
<gene>
    <name evidence="3" type="ordered locus">Rpdx1_0253</name>
</gene>
<comment type="similarity">
    <text evidence="1">Belongs to the YggT family.</text>
</comment>